<evidence type="ECO:0000256" key="1">
    <source>
        <dbReference type="SAM" id="Phobius"/>
    </source>
</evidence>
<sequence length="483" mass="54571">MPFTIRSLDPHQPFIDQFSWDIFAKTISTATVDAALTATASHAPRRRRLSMRAMVFLIIAMNIWTDCAMAMVFRHMVCGLRWLWPTDVPLPRSNALTYRRYQLGIKPFVWLFRTCCQPLATRETRGAFLFGLRLVAIDGTVANVPDSPHNAAYFGRPQNAHGGGALPQAQIVYLIECGTHAILDAGIWPFVTHERVGSRRMLRSVGPGMLVLWDRGLHSYHMLIKAMAQGAHVLSRISVATNPPVLKTLADGSQLVIIQPPKAERPARKPPLILRRICYQLSVPALGDPTAVHMLITSLLDPTEAPAQALVRAYHERWEAEIMIDELDTHQRTAYRPFRSQKPVGVIQEFYGSLLAHYAIRAIMHDAARGADIDPDRLSFVTAVAEIQAAVREFQQTDPRDHARLYERMVGECRRTLLPPRRLRIYPRMVRQRRTKIPRKGPDDRGWCLPKGRFATAICLVGLDGQAWPNQAPLPPIQWIQKP</sequence>
<dbReference type="RefSeq" id="WP_345724870.1">
    <property type="nucleotide sequence ID" value="NZ_BAABRU010000042.1"/>
</dbReference>
<dbReference type="InterPro" id="IPR024473">
    <property type="entry name" value="Transposases_IS4_N"/>
</dbReference>
<feature type="transmembrane region" description="Helical" evidence="1">
    <location>
        <begin position="53"/>
        <end position="73"/>
    </location>
</feature>
<dbReference type="NCBIfam" id="NF033592">
    <property type="entry name" value="transpos_IS4_1"/>
    <property type="match status" value="1"/>
</dbReference>
<dbReference type="InterPro" id="IPR012337">
    <property type="entry name" value="RNaseH-like_sf"/>
</dbReference>
<dbReference type="Pfam" id="PF13006">
    <property type="entry name" value="Nterm_IS4"/>
    <property type="match status" value="1"/>
</dbReference>
<proteinExistence type="predicted"/>
<evidence type="ECO:0000313" key="5">
    <source>
        <dbReference type="Proteomes" id="UP001428290"/>
    </source>
</evidence>
<evidence type="ECO:0000259" key="3">
    <source>
        <dbReference type="Pfam" id="PF13006"/>
    </source>
</evidence>
<keyword evidence="1" id="KW-1133">Transmembrane helix</keyword>
<evidence type="ECO:0008006" key="6">
    <source>
        <dbReference type="Google" id="ProtNLM"/>
    </source>
</evidence>
<dbReference type="Proteomes" id="UP001428290">
    <property type="component" value="Unassembled WGS sequence"/>
</dbReference>
<keyword evidence="5" id="KW-1185">Reference proteome</keyword>
<dbReference type="InterPro" id="IPR002559">
    <property type="entry name" value="Transposase_11"/>
</dbReference>
<reference evidence="4 5" key="1">
    <citation type="submission" date="2024-02" db="EMBL/GenBank/DDBJ databases">
        <title>Herpetosiphon gulosus NBRC 112829.</title>
        <authorList>
            <person name="Ichikawa N."/>
            <person name="Katano-Makiyama Y."/>
            <person name="Hidaka K."/>
        </authorList>
    </citation>
    <scope>NUCLEOTIDE SEQUENCE [LARGE SCALE GENOMIC DNA]</scope>
    <source>
        <strain evidence="4 5">NBRC 112829</strain>
    </source>
</reference>
<keyword evidence="1" id="KW-0812">Transmembrane</keyword>
<feature type="domain" description="Transposase IS4-like" evidence="2">
    <location>
        <begin position="132"/>
        <end position="357"/>
    </location>
</feature>
<dbReference type="EMBL" id="BAABRU010000042">
    <property type="protein sequence ID" value="GAA5531305.1"/>
    <property type="molecule type" value="Genomic_DNA"/>
</dbReference>
<dbReference type="SUPFAM" id="SSF53098">
    <property type="entry name" value="Ribonuclease H-like"/>
    <property type="match status" value="1"/>
</dbReference>
<comment type="caution">
    <text evidence="4">The sequence shown here is derived from an EMBL/GenBank/DDBJ whole genome shotgun (WGS) entry which is preliminary data.</text>
</comment>
<accession>A0ABP9X7D8</accession>
<keyword evidence="1" id="KW-0472">Membrane</keyword>
<dbReference type="InterPro" id="IPR047952">
    <property type="entry name" value="Transpos_IS4"/>
</dbReference>
<evidence type="ECO:0000313" key="4">
    <source>
        <dbReference type="EMBL" id="GAA5531305.1"/>
    </source>
</evidence>
<feature type="domain" description="Transposase IS4 N-terminal" evidence="3">
    <location>
        <begin position="22"/>
        <end position="113"/>
    </location>
</feature>
<evidence type="ECO:0000259" key="2">
    <source>
        <dbReference type="Pfam" id="PF01609"/>
    </source>
</evidence>
<gene>
    <name evidence="4" type="ORF">Hgul01_05130</name>
</gene>
<dbReference type="PANTHER" id="PTHR37529">
    <property type="entry name" value="TRANSPOSASE INSG FOR INSERTION SEQUENCE ELEMENT IS4-RELATED"/>
    <property type="match status" value="1"/>
</dbReference>
<name>A0ABP9X7D8_9CHLR</name>
<dbReference type="Pfam" id="PF01609">
    <property type="entry name" value="DDE_Tnp_1"/>
    <property type="match status" value="1"/>
</dbReference>
<protein>
    <recommendedName>
        <fullName evidence="6">Transposase</fullName>
    </recommendedName>
</protein>
<organism evidence="4 5">
    <name type="scientific">Herpetosiphon gulosus</name>
    <dbReference type="NCBI Taxonomy" id="1973496"/>
    <lineage>
        <taxon>Bacteria</taxon>
        <taxon>Bacillati</taxon>
        <taxon>Chloroflexota</taxon>
        <taxon>Chloroflexia</taxon>
        <taxon>Herpetosiphonales</taxon>
        <taxon>Herpetosiphonaceae</taxon>
        <taxon>Herpetosiphon</taxon>
    </lineage>
</organism>
<dbReference type="PANTHER" id="PTHR37529:SF1">
    <property type="entry name" value="TRANSPOSASE INSG FOR INSERTION SEQUENCE ELEMENT IS4-RELATED"/>
    <property type="match status" value="1"/>
</dbReference>